<evidence type="ECO:0000256" key="5">
    <source>
        <dbReference type="ARBA" id="ARBA00022691"/>
    </source>
</evidence>
<dbReference type="Pfam" id="PF02086">
    <property type="entry name" value="MethyltransfD12"/>
    <property type="match status" value="1"/>
</dbReference>
<dbReference type="InterPro" id="IPR012263">
    <property type="entry name" value="M_m6A_EcoRV"/>
</dbReference>
<dbReference type="InterPro" id="IPR029063">
    <property type="entry name" value="SAM-dependent_MTases_sf"/>
</dbReference>
<organism evidence="7 8">
    <name type="scientific">Halorubrum vacuolatum</name>
    <name type="common">Natronobacterium vacuolatum</name>
    <dbReference type="NCBI Taxonomy" id="63740"/>
    <lineage>
        <taxon>Archaea</taxon>
        <taxon>Methanobacteriati</taxon>
        <taxon>Methanobacteriota</taxon>
        <taxon>Stenosarchaea group</taxon>
        <taxon>Halobacteria</taxon>
        <taxon>Halobacteriales</taxon>
        <taxon>Haloferacaceae</taxon>
        <taxon>Halorubrum</taxon>
    </lineage>
</organism>
<gene>
    <name evidence="7" type="ORF">SAMN06264855_10973</name>
</gene>
<dbReference type="EMBL" id="FZNQ01000009">
    <property type="protein sequence ID" value="SNR48751.1"/>
    <property type="molecule type" value="Genomic_DNA"/>
</dbReference>
<dbReference type="GO" id="GO:0009307">
    <property type="term" value="P:DNA restriction-modification system"/>
    <property type="evidence" value="ECO:0007669"/>
    <property type="project" value="InterPro"/>
</dbReference>
<evidence type="ECO:0000313" key="8">
    <source>
        <dbReference type="Proteomes" id="UP000198397"/>
    </source>
</evidence>
<comment type="catalytic activity">
    <reaction evidence="6">
        <text>a 2'-deoxyadenosine in DNA + S-adenosyl-L-methionine = an N(6)-methyl-2'-deoxyadenosine in DNA + S-adenosyl-L-homocysteine + H(+)</text>
        <dbReference type="Rhea" id="RHEA:15197"/>
        <dbReference type="Rhea" id="RHEA-COMP:12418"/>
        <dbReference type="Rhea" id="RHEA-COMP:12419"/>
        <dbReference type="ChEBI" id="CHEBI:15378"/>
        <dbReference type="ChEBI" id="CHEBI:57856"/>
        <dbReference type="ChEBI" id="CHEBI:59789"/>
        <dbReference type="ChEBI" id="CHEBI:90615"/>
        <dbReference type="ChEBI" id="CHEBI:90616"/>
        <dbReference type="EC" id="2.1.1.72"/>
    </reaction>
</comment>
<dbReference type="InterPro" id="IPR012327">
    <property type="entry name" value="MeTrfase_D12"/>
</dbReference>
<accession>A0A238WQT0</accession>
<dbReference type="PIRSF" id="PIRSF000398">
    <property type="entry name" value="M_m6A_EcoRV"/>
    <property type="match status" value="1"/>
</dbReference>
<dbReference type="GO" id="GO:0032259">
    <property type="term" value="P:methylation"/>
    <property type="evidence" value="ECO:0007669"/>
    <property type="project" value="UniProtKB-KW"/>
</dbReference>
<keyword evidence="4" id="KW-0808">Transferase</keyword>
<dbReference type="PROSITE" id="PS00092">
    <property type="entry name" value="N6_MTASE"/>
    <property type="match status" value="1"/>
</dbReference>
<dbReference type="EC" id="2.1.1.72" evidence="2"/>
<sequence length="318" mass="35999">MTYRPMATPILKWAGGKRQLLDELYARFPAAYDPGEHAYHEPFLGSGALCFDHEPRRGTVNDRNPRLVNFYRQVRDRPEELIERCRTFPDPNDEPDPALAFTETDRKGRSIDAAYYQQRALFNRRPNGESFDPLDEAARLLYLNRTGFNGLYRENADGEFNVPIGRYVDPDWVRAEQVRGVSRVLRGLGEGAVHHGEYDYVLDVAEPGDLVYFDPPYEPMSPTADFAEYSAGGFDREDQLALLSVVETLADRDIHVVLSNSGVMYDPYVDAGLFVDRVGATRAINSDPDARGEVNEVIATTVPPEQRRGEDQRSLTDF</sequence>
<evidence type="ECO:0000313" key="7">
    <source>
        <dbReference type="EMBL" id="SNR48751.1"/>
    </source>
</evidence>
<dbReference type="InterPro" id="IPR002052">
    <property type="entry name" value="DNA_methylase_N6_adenine_CS"/>
</dbReference>
<dbReference type="PANTHER" id="PTHR30481:SF3">
    <property type="entry name" value="DNA ADENINE METHYLASE"/>
    <property type="match status" value="1"/>
</dbReference>
<keyword evidence="5" id="KW-0949">S-adenosyl-L-methionine</keyword>
<dbReference type="Proteomes" id="UP000198397">
    <property type="component" value="Unassembled WGS sequence"/>
</dbReference>
<proteinExistence type="inferred from homology"/>
<keyword evidence="8" id="KW-1185">Reference proteome</keyword>
<dbReference type="GO" id="GO:1904047">
    <property type="term" value="F:S-adenosyl-L-methionine binding"/>
    <property type="evidence" value="ECO:0007669"/>
    <property type="project" value="TreeGrafter"/>
</dbReference>
<keyword evidence="3 7" id="KW-0489">Methyltransferase</keyword>
<dbReference type="GO" id="GO:0006298">
    <property type="term" value="P:mismatch repair"/>
    <property type="evidence" value="ECO:0007669"/>
    <property type="project" value="TreeGrafter"/>
</dbReference>
<reference evidence="7 8" key="1">
    <citation type="submission" date="2017-06" db="EMBL/GenBank/DDBJ databases">
        <authorList>
            <person name="Kim H.J."/>
            <person name="Triplett B.A."/>
        </authorList>
    </citation>
    <scope>NUCLEOTIDE SEQUENCE [LARGE SCALE GENOMIC DNA]</scope>
    <source>
        <strain evidence="7 8">DSM 8800</strain>
    </source>
</reference>
<evidence type="ECO:0000256" key="3">
    <source>
        <dbReference type="ARBA" id="ARBA00022603"/>
    </source>
</evidence>
<dbReference type="SUPFAM" id="SSF53335">
    <property type="entry name" value="S-adenosyl-L-methionine-dependent methyltransferases"/>
    <property type="match status" value="1"/>
</dbReference>
<dbReference type="PANTHER" id="PTHR30481">
    <property type="entry name" value="DNA ADENINE METHYLASE"/>
    <property type="match status" value="1"/>
</dbReference>
<name>A0A238WQT0_HALVU</name>
<dbReference type="GO" id="GO:0043565">
    <property type="term" value="F:sequence-specific DNA binding"/>
    <property type="evidence" value="ECO:0007669"/>
    <property type="project" value="TreeGrafter"/>
</dbReference>
<dbReference type="Gene3D" id="1.10.1020.10">
    <property type="entry name" value="Adenine-specific Methyltransferase, Domain 2"/>
    <property type="match status" value="1"/>
</dbReference>
<dbReference type="AlphaFoldDB" id="A0A238WQT0"/>
<evidence type="ECO:0000256" key="1">
    <source>
        <dbReference type="ARBA" id="ARBA00006594"/>
    </source>
</evidence>
<protein>
    <recommendedName>
        <fullName evidence="2">site-specific DNA-methyltransferase (adenine-specific)</fullName>
        <ecNumber evidence="2">2.1.1.72</ecNumber>
    </recommendedName>
</protein>
<dbReference type="NCBIfam" id="TIGR00571">
    <property type="entry name" value="dam"/>
    <property type="match status" value="1"/>
</dbReference>
<comment type="similarity">
    <text evidence="1">Belongs to the N(4)/N(6)-methyltransferase family.</text>
</comment>
<dbReference type="InterPro" id="IPR023095">
    <property type="entry name" value="Ade_MeTrfase_dom_2"/>
</dbReference>
<evidence type="ECO:0000256" key="2">
    <source>
        <dbReference type="ARBA" id="ARBA00011900"/>
    </source>
</evidence>
<evidence type="ECO:0000256" key="6">
    <source>
        <dbReference type="ARBA" id="ARBA00047942"/>
    </source>
</evidence>
<dbReference type="PRINTS" id="PR00505">
    <property type="entry name" value="D12N6MTFRASE"/>
</dbReference>
<dbReference type="Gene3D" id="3.40.50.150">
    <property type="entry name" value="Vaccinia Virus protein VP39"/>
    <property type="match status" value="1"/>
</dbReference>
<dbReference type="GO" id="GO:0009007">
    <property type="term" value="F:site-specific DNA-methyltransferase (adenine-specific) activity"/>
    <property type="evidence" value="ECO:0007669"/>
    <property type="project" value="UniProtKB-EC"/>
</dbReference>
<evidence type="ECO:0000256" key="4">
    <source>
        <dbReference type="ARBA" id="ARBA00022679"/>
    </source>
</evidence>